<feature type="active site" description="Charge relay system" evidence="5 6">
    <location>
        <position position="388"/>
    </location>
</feature>
<feature type="domain" description="Peptidase S8/S53" evidence="8">
    <location>
        <begin position="145"/>
        <end position="435"/>
    </location>
</feature>
<evidence type="ECO:0000313" key="9">
    <source>
        <dbReference type="EMBL" id="TMJ06150.1"/>
    </source>
</evidence>
<comment type="caution">
    <text evidence="9">The sequence shown here is derived from an EMBL/GenBank/DDBJ whole genome shotgun (WGS) entry which is preliminary data.</text>
</comment>
<keyword evidence="4 6" id="KW-0720">Serine protease</keyword>
<dbReference type="InterPro" id="IPR022398">
    <property type="entry name" value="Peptidase_S8_His-AS"/>
</dbReference>
<dbReference type="InterPro" id="IPR036852">
    <property type="entry name" value="Peptidase_S8/S53_dom_sf"/>
</dbReference>
<dbReference type="InterPro" id="IPR023828">
    <property type="entry name" value="Peptidase_S8_Ser-AS"/>
</dbReference>
<dbReference type="PANTHER" id="PTHR43806">
    <property type="entry name" value="PEPTIDASE S8"/>
    <property type="match status" value="1"/>
</dbReference>
<dbReference type="InterPro" id="IPR023827">
    <property type="entry name" value="Peptidase_S8_Asp-AS"/>
</dbReference>
<comment type="similarity">
    <text evidence="1 6 7">Belongs to the peptidase S8 family.</text>
</comment>
<keyword evidence="3 6" id="KW-0378">Hydrolase</keyword>
<dbReference type="InterPro" id="IPR050131">
    <property type="entry name" value="Peptidase_S8_subtilisin-like"/>
</dbReference>
<dbReference type="PROSITE" id="PS00137">
    <property type="entry name" value="SUBTILASE_HIS"/>
    <property type="match status" value="1"/>
</dbReference>
<proteinExistence type="inferred from homology"/>
<evidence type="ECO:0000256" key="6">
    <source>
        <dbReference type="PROSITE-ProRule" id="PRU01240"/>
    </source>
</evidence>
<dbReference type="Gene3D" id="3.40.50.200">
    <property type="entry name" value="Peptidase S8/S53 domain"/>
    <property type="match status" value="1"/>
</dbReference>
<dbReference type="Gene3D" id="2.60.120.260">
    <property type="entry name" value="Galactose-binding domain-like"/>
    <property type="match status" value="1"/>
</dbReference>
<evidence type="ECO:0000256" key="5">
    <source>
        <dbReference type="PIRSR" id="PIRSR615500-1"/>
    </source>
</evidence>
<evidence type="ECO:0000313" key="11">
    <source>
        <dbReference type="Proteomes" id="UP000315217"/>
    </source>
</evidence>
<evidence type="ECO:0000256" key="1">
    <source>
        <dbReference type="ARBA" id="ARBA00011073"/>
    </source>
</evidence>
<dbReference type="GO" id="GO:0006508">
    <property type="term" value="P:proteolysis"/>
    <property type="evidence" value="ECO:0007669"/>
    <property type="project" value="UniProtKB-KW"/>
</dbReference>
<dbReference type="EMBL" id="VBAI01000006">
    <property type="protein sequence ID" value="TMJ13526.1"/>
    <property type="molecule type" value="Genomic_DNA"/>
</dbReference>
<dbReference type="Pfam" id="PF00082">
    <property type="entry name" value="Peptidase_S8"/>
    <property type="match status" value="1"/>
</dbReference>
<reference evidence="11 12" key="1">
    <citation type="journal article" date="2019" name="Nat. Microbiol.">
        <title>Mediterranean grassland soil C-N compound turnover is dependent on rainfall and depth, and is mediated by genomically divergent microorganisms.</title>
        <authorList>
            <person name="Diamond S."/>
            <person name="Andeer P.F."/>
            <person name="Li Z."/>
            <person name="Crits-Christoph A."/>
            <person name="Burstein D."/>
            <person name="Anantharaman K."/>
            <person name="Lane K.R."/>
            <person name="Thomas B.C."/>
            <person name="Pan C."/>
            <person name="Northen T.R."/>
            <person name="Banfield J.F."/>
        </authorList>
    </citation>
    <scope>NUCLEOTIDE SEQUENCE [LARGE SCALE GENOMIC DNA]</scope>
    <source>
        <strain evidence="10">NP_1</strain>
        <strain evidence="9">NP_2</strain>
    </source>
</reference>
<organism evidence="9 12">
    <name type="scientific">Candidatus Segetimicrobium genomatis</name>
    <dbReference type="NCBI Taxonomy" id="2569760"/>
    <lineage>
        <taxon>Bacteria</taxon>
        <taxon>Bacillati</taxon>
        <taxon>Candidatus Sysuimicrobiota</taxon>
        <taxon>Candidatus Sysuimicrobiia</taxon>
        <taxon>Candidatus Sysuimicrobiales</taxon>
        <taxon>Candidatus Segetimicrobiaceae</taxon>
        <taxon>Candidatus Segetimicrobium</taxon>
    </lineage>
</organism>
<dbReference type="PROSITE" id="PS51892">
    <property type="entry name" value="SUBTILASE"/>
    <property type="match status" value="1"/>
</dbReference>
<evidence type="ECO:0000256" key="3">
    <source>
        <dbReference type="ARBA" id="ARBA00022801"/>
    </source>
</evidence>
<dbReference type="PROSITE" id="PS00136">
    <property type="entry name" value="SUBTILASE_ASP"/>
    <property type="match status" value="1"/>
</dbReference>
<dbReference type="PROSITE" id="PS00138">
    <property type="entry name" value="SUBTILASE_SER"/>
    <property type="match status" value="1"/>
</dbReference>
<evidence type="ECO:0000313" key="10">
    <source>
        <dbReference type="EMBL" id="TMJ13526.1"/>
    </source>
</evidence>
<dbReference type="GO" id="GO:0004252">
    <property type="term" value="F:serine-type endopeptidase activity"/>
    <property type="evidence" value="ECO:0007669"/>
    <property type="project" value="UniProtKB-UniRule"/>
</dbReference>
<dbReference type="InterPro" id="IPR015500">
    <property type="entry name" value="Peptidase_S8_subtilisin-rel"/>
</dbReference>
<dbReference type="Proteomes" id="UP000318661">
    <property type="component" value="Unassembled WGS sequence"/>
</dbReference>
<dbReference type="Proteomes" id="UP000315217">
    <property type="component" value="Unassembled WGS sequence"/>
</dbReference>
<evidence type="ECO:0000256" key="2">
    <source>
        <dbReference type="ARBA" id="ARBA00022670"/>
    </source>
</evidence>
<keyword evidence="2 6" id="KW-0645">Protease</keyword>
<name>A0A537LDS3_9BACT</name>
<evidence type="ECO:0000259" key="8">
    <source>
        <dbReference type="Pfam" id="PF00082"/>
    </source>
</evidence>
<feature type="active site" description="Charge relay system" evidence="5 6">
    <location>
        <position position="200"/>
    </location>
</feature>
<dbReference type="InterPro" id="IPR000209">
    <property type="entry name" value="Peptidase_S8/S53_dom"/>
</dbReference>
<sequence length="586" mass="60019">MRNRWRVLVWTLAAVACLNGFAAAQIPLPLPILPLPIVSTAALDPILQQILQTAPIGQIIEAVLTFDHVPAASDVLAVTATGVDVVSFRVLPMLAVRGTSTQIKALLSLPGVRSAYGNRQLTYFLNQSVPLIGADRVWNDLGITGKGVTVAVIDTGIDATHPDLPFGSKVIQNVKITPDLFGIGSVVLEGIANTDTTSGHGTHVSSIAAGTGAALAGKYRGVAIGANLVGVGAGELLFVLSALEGFDWVLANRSRYGIRVISNSWGTTGSFSADDPINVASKMAHDAGLVVVFAAGNAGPATNTLNPYCVAPWVICVAAGAKDGKTLADFSSRGIAGDPLYHPTITAPGVNIAAARATTGIVINTFFAVDLLRLGTDAVWYAVASGTSMATPHVSGTAALMLEANPALSPDQVKTILIASATPMPGYALHEVGAGYLNAYGAVTQSLPVRATVTRVEESGALLAPAGAWQAFDDAFTGVTSSNGIIVGSQTAGATATLSFTGTGVTWIGFPCEFCGIARVYLDGALVGAVDTYAPTRPAATGAMWTSGSLASGSHTLMIEVTGTATDPVASHGEAYIVVDAFDVRN</sequence>
<evidence type="ECO:0000256" key="4">
    <source>
        <dbReference type="ARBA" id="ARBA00022825"/>
    </source>
</evidence>
<gene>
    <name evidence="10" type="ORF">E6G98_00290</name>
    <name evidence="9" type="ORF">E6G99_09260</name>
</gene>
<dbReference type="AlphaFoldDB" id="A0A537LDS3"/>
<dbReference type="PROSITE" id="PS51257">
    <property type="entry name" value="PROKAR_LIPOPROTEIN"/>
    <property type="match status" value="1"/>
</dbReference>
<evidence type="ECO:0000313" key="12">
    <source>
        <dbReference type="Proteomes" id="UP000318661"/>
    </source>
</evidence>
<dbReference type="PANTHER" id="PTHR43806:SF65">
    <property type="entry name" value="SERINE PROTEASE APRX"/>
    <property type="match status" value="1"/>
</dbReference>
<protein>
    <recommendedName>
        <fullName evidence="8">Peptidase S8/S53 domain-containing protein</fullName>
    </recommendedName>
</protein>
<accession>A0A537LDS3</accession>
<dbReference type="PRINTS" id="PR00723">
    <property type="entry name" value="SUBTILISIN"/>
</dbReference>
<evidence type="ECO:0000256" key="7">
    <source>
        <dbReference type="RuleBase" id="RU003355"/>
    </source>
</evidence>
<feature type="active site" description="Charge relay system" evidence="5 6">
    <location>
        <position position="154"/>
    </location>
</feature>
<dbReference type="SUPFAM" id="SSF52743">
    <property type="entry name" value="Subtilisin-like"/>
    <property type="match status" value="1"/>
</dbReference>
<dbReference type="EMBL" id="VBAJ01000235">
    <property type="protein sequence ID" value="TMJ06150.1"/>
    <property type="molecule type" value="Genomic_DNA"/>
</dbReference>